<accession>A0ABP4XU39</accession>
<dbReference type="Gene3D" id="2.60.120.260">
    <property type="entry name" value="Galactose-binding domain-like"/>
    <property type="match status" value="1"/>
</dbReference>
<keyword evidence="4 6" id="KW-0326">Glycosidase</keyword>
<dbReference type="InterPro" id="IPR044846">
    <property type="entry name" value="GH10"/>
</dbReference>
<keyword evidence="5 6" id="KW-0624">Polysaccharide degradation</keyword>
<dbReference type="Pfam" id="PF02018">
    <property type="entry name" value="CBM_4_9"/>
    <property type="match status" value="1"/>
</dbReference>
<dbReference type="InterPro" id="IPR003305">
    <property type="entry name" value="CenC_carb-bd"/>
</dbReference>
<evidence type="ECO:0000259" key="10">
    <source>
        <dbReference type="PROSITE" id="PS51760"/>
    </source>
</evidence>
<evidence type="ECO:0000313" key="12">
    <source>
        <dbReference type="Proteomes" id="UP001500218"/>
    </source>
</evidence>
<dbReference type="RefSeq" id="WP_344126391.1">
    <property type="nucleotide sequence ID" value="NZ_BAAALT010000015.1"/>
</dbReference>
<evidence type="ECO:0000259" key="9">
    <source>
        <dbReference type="PROSITE" id="PS51173"/>
    </source>
</evidence>
<dbReference type="SUPFAM" id="SSF49384">
    <property type="entry name" value="Carbohydrate-binding domain"/>
    <property type="match status" value="1"/>
</dbReference>
<dbReference type="InterPro" id="IPR001000">
    <property type="entry name" value="GH10_dom"/>
</dbReference>
<comment type="caution">
    <text evidence="11">The sequence shown here is derived from an EMBL/GenBank/DDBJ whole genome shotgun (WGS) entry which is preliminary data.</text>
</comment>
<name>A0ABP4XU39_9ACTN</name>
<feature type="domain" description="CBM2" evidence="9">
    <location>
        <begin position="567"/>
        <end position="678"/>
    </location>
</feature>
<feature type="region of interest" description="Disordered" evidence="7">
    <location>
        <begin position="543"/>
        <end position="568"/>
    </location>
</feature>
<organism evidence="11 12">
    <name type="scientific">Luedemannella flava</name>
    <dbReference type="NCBI Taxonomy" id="349316"/>
    <lineage>
        <taxon>Bacteria</taxon>
        <taxon>Bacillati</taxon>
        <taxon>Actinomycetota</taxon>
        <taxon>Actinomycetes</taxon>
        <taxon>Micromonosporales</taxon>
        <taxon>Micromonosporaceae</taxon>
        <taxon>Luedemannella</taxon>
    </lineage>
</organism>
<evidence type="ECO:0000256" key="4">
    <source>
        <dbReference type="ARBA" id="ARBA00023295"/>
    </source>
</evidence>
<dbReference type="Gene3D" id="3.20.20.80">
    <property type="entry name" value="Glycosidases"/>
    <property type="match status" value="1"/>
</dbReference>
<feature type="signal peptide" evidence="8">
    <location>
        <begin position="1"/>
        <end position="26"/>
    </location>
</feature>
<evidence type="ECO:0000256" key="6">
    <source>
        <dbReference type="RuleBase" id="RU361174"/>
    </source>
</evidence>
<dbReference type="SUPFAM" id="SSF49785">
    <property type="entry name" value="Galactose-binding domain-like"/>
    <property type="match status" value="1"/>
</dbReference>
<dbReference type="Pfam" id="PF00553">
    <property type="entry name" value="CBM_2"/>
    <property type="match status" value="1"/>
</dbReference>
<dbReference type="InterPro" id="IPR008979">
    <property type="entry name" value="Galactose-bd-like_sf"/>
</dbReference>
<dbReference type="EC" id="3.2.1.8" evidence="6"/>
<evidence type="ECO:0000256" key="7">
    <source>
        <dbReference type="SAM" id="MobiDB-lite"/>
    </source>
</evidence>
<dbReference type="InterPro" id="IPR017853">
    <property type="entry name" value="GH"/>
</dbReference>
<dbReference type="Pfam" id="PF00331">
    <property type="entry name" value="Glyco_hydro_10"/>
    <property type="match status" value="1"/>
</dbReference>
<feature type="domain" description="GH10" evidence="10">
    <location>
        <begin position="198"/>
        <end position="529"/>
    </location>
</feature>
<feature type="chain" id="PRO_5045234328" description="Beta-xylanase" evidence="8">
    <location>
        <begin position="27"/>
        <end position="678"/>
    </location>
</feature>
<keyword evidence="2 6" id="KW-0378">Hydrolase</keyword>
<evidence type="ECO:0000256" key="1">
    <source>
        <dbReference type="ARBA" id="ARBA00022737"/>
    </source>
</evidence>
<evidence type="ECO:0000256" key="2">
    <source>
        <dbReference type="ARBA" id="ARBA00022801"/>
    </source>
</evidence>
<dbReference type="Proteomes" id="UP001500218">
    <property type="component" value="Unassembled WGS sequence"/>
</dbReference>
<dbReference type="PROSITE" id="PS51760">
    <property type="entry name" value="GH10_2"/>
    <property type="match status" value="1"/>
</dbReference>
<dbReference type="InterPro" id="IPR012291">
    <property type="entry name" value="CBM2_carb-bd_dom_sf"/>
</dbReference>
<dbReference type="PANTHER" id="PTHR31490">
    <property type="entry name" value="GLYCOSYL HYDROLASE"/>
    <property type="match status" value="1"/>
</dbReference>
<reference evidence="12" key="1">
    <citation type="journal article" date="2019" name="Int. J. Syst. Evol. Microbiol.">
        <title>The Global Catalogue of Microorganisms (GCM) 10K type strain sequencing project: providing services to taxonomists for standard genome sequencing and annotation.</title>
        <authorList>
            <consortium name="The Broad Institute Genomics Platform"/>
            <consortium name="The Broad Institute Genome Sequencing Center for Infectious Disease"/>
            <person name="Wu L."/>
            <person name="Ma J."/>
        </authorList>
    </citation>
    <scope>NUCLEOTIDE SEQUENCE [LARGE SCALE GENOMIC DNA]</scope>
    <source>
        <strain evidence="12">JCM 13250</strain>
    </source>
</reference>
<evidence type="ECO:0000256" key="3">
    <source>
        <dbReference type="ARBA" id="ARBA00023277"/>
    </source>
</evidence>
<dbReference type="Gene3D" id="2.60.40.290">
    <property type="match status" value="1"/>
</dbReference>
<evidence type="ECO:0000256" key="8">
    <source>
        <dbReference type="SAM" id="SignalP"/>
    </source>
</evidence>
<dbReference type="PANTHER" id="PTHR31490:SF90">
    <property type="entry name" value="ENDO-1,4-BETA-XYLANASE A"/>
    <property type="match status" value="1"/>
</dbReference>
<dbReference type="InterPro" id="IPR008965">
    <property type="entry name" value="CBM2/CBM3_carb-bd_dom_sf"/>
</dbReference>
<proteinExistence type="inferred from homology"/>
<comment type="catalytic activity">
    <reaction evidence="6">
        <text>Endohydrolysis of (1-&gt;4)-beta-D-xylosidic linkages in xylans.</text>
        <dbReference type="EC" id="3.2.1.8"/>
    </reaction>
</comment>
<evidence type="ECO:0000256" key="5">
    <source>
        <dbReference type="ARBA" id="ARBA00023326"/>
    </source>
</evidence>
<sequence length="678" mass="72203">MNPPPRRRVRKVVVGLTALAATAATALVLPSFFTAANAAADPVVVKSADFEDGTTQGFTRRGTVETVANSTTVAHAGSRSLAVSARASSWQGPQLDVLSTMQKGVRYTISVWVRQASGAGTAPYGLSVERRLTGTTTAYDNIVRNVSVSDSGWTQLTGSYTLGNDVDFLTVYVESQSGTFDFFIDDFSMSYVPAQPVQTNVGSLKGALAPYWSQVGAAVSPSTILAGKADLLKIHYNSLVAGNAMKWDATEKTEGVFSYGDADTIVNFATANNMKVRGHTFVWHNQTPAWVFQDANGATMTATAANKTLLLNRLKAHIDALAGRYKGKISAWDVVNEVLNEDGTPRNSMWYQIAGLDYIRNAFTWARAADPGAVLCINDYNLTVGSKRDGMYNLVNQLKGEGIPIDCVGSQMHNNINWPTASDTSAMLDKFAALNVTQQITEMDVSIYTDNTSSYTTVTDAHQTALATRYKALFDVFKAKASLISSVTFWGVSDDDSWLQTWPIARLDAPLLFDSQLQVKPAYWAVTGLNPSGTVTTAVATTTRPPTSAVPTSAVATTRPPTSAVATTGSTGPCRVTYAVAGQWPSGFQGDVKVTNTGTTAINNWTLTWTFANGQTISQLWNGSVTQSGANVSVAGAAWNSSIAVNATVNVGFLASWNDATNARPTAFSLNGTACTVA</sequence>
<dbReference type="InterPro" id="IPR001919">
    <property type="entry name" value="CBD2"/>
</dbReference>
<dbReference type="PROSITE" id="PS51173">
    <property type="entry name" value="CBM2"/>
    <property type="match status" value="1"/>
</dbReference>
<comment type="similarity">
    <text evidence="6">Belongs to the glycosyl hydrolase 10 (cellulase F) family.</text>
</comment>
<dbReference type="SUPFAM" id="SSF51445">
    <property type="entry name" value="(Trans)glycosidases"/>
    <property type="match status" value="1"/>
</dbReference>
<dbReference type="EMBL" id="BAAALT010000015">
    <property type="protein sequence ID" value="GAA1788546.1"/>
    <property type="molecule type" value="Genomic_DNA"/>
</dbReference>
<keyword evidence="1" id="KW-0677">Repeat</keyword>
<keyword evidence="3 6" id="KW-0119">Carbohydrate metabolism</keyword>
<keyword evidence="12" id="KW-1185">Reference proteome</keyword>
<gene>
    <name evidence="11" type="ORF">GCM10009682_08290</name>
</gene>
<keyword evidence="8" id="KW-0732">Signal</keyword>
<dbReference type="SMART" id="SM00637">
    <property type="entry name" value="CBD_II"/>
    <property type="match status" value="1"/>
</dbReference>
<protein>
    <recommendedName>
        <fullName evidence="6">Beta-xylanase</fullName>
        <ecNumber evidence="6">3.2.1.8</ecNumber>
    </recommendedName>
</protein>
<dbReference type="PRINTS" id="PR00134">
    <property type="entry name" value="GLHYDRLASE10"/>
</dbReference>
<dbReference type="SMART" id="SM00633">
    <property type="entry name" value="Glyco_10"/>
    <property type="match status" value="1"/>
</dbReference>
<evidence type="ECO:0000313" key="11">
    <source>
        <dbReference type="EMBL" id="GAA1788546.1"/>
    </source>
</evidence>